<evidence type="ECO:0000313" key="6">
    <source>
        <dbReference type="EMBL" id="EXJ16219.1"/>
    </source>
</evidence>
<feature type="domain" description="PAS" evidence="2">
    <location>
        <begin position="240"/>
        <end position="275"/>
    </location>
</feature>
<organism evidence="6 7">
    <name type="scientific">Imhoffiella purpurea</name>
    <dbReference type="NCBI Taxonomy" id="1249627"/>
    <lineage>
        <taxon>Bacteria</taxon>
        <taxon>Pseudomonadati</taxon>
        <taxon>Pseudomonadota</taxon>
        <taxon>Gammaproteobacteria</taxon>
        <taxon>Chromatiales</taxon>
        <taxon>Chromatiaceae</taxon>
        <taxon>Imhoffiella</taxon>
    </lineage>
</organism>
<dbReference type="Gene3D" id="6.10.340.10">
    <property type="match status" value="1"/>
</dbReference>
<dbReference type="SMART" id="SM00267">
    <property type="entry name" value="GGDEF"/>
    <property type="match status" value="1"/>
</dbReference>
<dbReference type="Pfam" id="PF00989">
    <property type="entry name" value="PAS"/>
    <property type="match status" value="1"/>
</dbReference>
<dbReference type="SUPFAM" id="SSF141868">
    <property type="entry name" value="EAL domain-like"/>
    <property type="match status" value="1"/>
</dbReference>
<reference evidence="6 7" key="1">
    <citation type="submission" date="2012-11" db="EMBL/GenBank/DDBJ databases">
        <title>Genome assembly of Thiorhodococcus sp. AK35.</title>
        <authorList>
            <person name="Nupur N."/>
            <person name="Khatri I."/>
            <person name="Subramanian S."/>
            <person name="Pinnaka A."/>
        </authorList>
    </citation>
    <scope>NUCLEOTIDE SEQUENCE [LARGE SCALE GENOMIC DNA]</scope>
    <source>
        <strain evidence="6 7">AK35</strain>
    </source>
</reference>
<dbReference type="InterPro" id="IPR043128">
    <property type="entry name" value="Rev_trsase/Diguanyl_cyclase"/>
</dbReference>
<feature type="domain" description="HAMP" evidence="4">
    <location>
        <begin position="174"/>
        <end position="228"/>
    </location>
</feature>
<evidence type="ECO:0000259" key="4">
    <source>
        <dbReference type="PROSITE" id="PS50885"/>
    </source>
</evidence>
<dbReference type="GO" id="GO:0007165">
    <property type="term" value="P:signal transduction"/>
    <property type="evidence" value="ECO:0007669"/>
    <property type="project" value="InterPro"/>
</dbReference>
<proteinExistence type="predicted"/>
<gene>
    <name evidence="6" type="ORF">D779_0524</name>
</gene>
<dbReference type="InterPro" id="IPR052155">
    <property type="entry name" value="Biofilm_reg_signaling"/>
</dbReference>
<dbReference type="EMBL" id="AONC01000014">
    <property type="protein sequence ID" value="EXJ16219.1"/>
    <property type="molecule type" value="Genomic_DNA"/>
</dbReference>
<dbReference type="RefSeq" id="WP_052347857.1">
    <property type="nucleotide sequence ID" value="NZ_AONC01000014.1"/>
</dbReference>
<dbReference type="Pfam" id="PF00990">
    <property type="entry name" value="GGDEF"/>
    <property type="match status" value="1"/>
</dbReference>
<comment type="caution">
    <text evidence="6">The sequence shown here is derived from an EMBL/GenBank/DDBJ whole genome shotgun (WGS) entry which is preliminary data.</text>
</comment>
<dbReference type="PATRIC" id="fig|1249627.3.peg.1100"/>
<dbReference type="OrthoDB" id="9804951at2"/>
<dbReference type="CDD" id="cd01949">
    <property type="entry name" value="GGDEF"/>
    <property type="match status" value="1"/>
</dbReference>
<dbReference type="CDD" id="cd00130">
    <property type="entry name" value="PAS"/>
    <property type="match status" value="1"/>
</dbReference>
<accession>W9V9T8</accession>
<dbReference type="NCBIfam" id="TIGR00254">
    <property type="entry name" value="GGDEF"/>
    <property type="match status" value="1"/>
</dbReference>
<dbReference type="PROSITE" id="PS50112">
    <property type="entry name" value="PAS"/>
    <property type="match status" value="1"/>
</dbReference>
<dbReference type="InterPro" id="IPR001633">
    <property type="entry name" value="EAL_dom"/>
</dbReference>
<dbReference type="InterPro" id="IPR035965">
    <property type="entry name" value="PAS-like_dom_sf"/>
</dbReference>
<dbReference type="PROSITE" id="PS50885">
    <property type="entry name" value="HAMP"/>
    <property type="match status" value="1"/>
</dbReference>
<dbReference type="AlphaFoldDB" id="W9V9T8"/>
<dbReference type="Pfam" id="PF00672">
    <property type="entry name" value="HAMP"/>
    <property type="match status" value="1"/>
</dbReference>
<dbReference type="Pfam" id="PF00563">
    <property type="entry name" value="EAL"/>
    <property type="match status" value="1"/>
</dbReference>
<dbReference type="GO" id="GO:0016020">
    <property type="term" value="C:membrane"/>
    <property type="evidence" value="ECO:0007669"/>
    <property type="project" value="InterPro"/>
</dbReference>
<dbReference type="SUPFAM" id="SSF55785">
    <property type="entry name" value="PYP-like sensor domain (PAS domain)"/>
    <property type="match status" value="1"/>
</dbReference>
<evidence type="ECO:0000259" key="3">
    <source>
        <dbReference type="PROSITE" id="PS50883"/>
    </source>
</evidence>
<dbReference type="STRING" id="1249627.D779_0524"/>
<protein>
    <submittedName>
        <fullName evidence="6">Diguanylate cyclase</fullName>
    </submittedName>
</protein>
<evidence type="ECO:0000256" key="1">
    <source>
        <dbReference type="SAM" id="Phobius"/>
    </source>
</evidence>
<feature type="domain" description="GGDEF" evidence="5">
    <location>
        <begin position="394"/>
        <end position="528"/>
    </location>
</feature>
<dbReference type="InterPro" id="IPR000160">
    <property type="entry name" value="GGDEF_dom"/>
</dbReference>
<keyword evidence="1" id="KW-0472">Membrane</keyword>
<dbReference type="InterPro" id="IPR035919">
    <property type="entry name" value="EAL_sf"/>
</dbReference>
<dbReference type="InterPro" id="IPR013767">
    <property type="entry name" value="PAS_fold"/>
</dbReference>
<dbReference type="GO" id="GO:0006355">
    <property type="term" value="P:regulation of DNA-templated transcription"/>
    <property type="evidence" value="ECO:0007669"/>
    <property type="project" value="InterPro"/>
</dbReference>
<dbReference type="SMART" id="SM00052">
    <property type="entry name" value="EAL"/>
    <property type="match status" value="1"/>
</dbReference>
<dbReference type="PANTHER" id="PTHR44757:SF2">
    <property type="entry name" value="BIOFILM ARCHITECTURE MAINTENANCE PROTEIN MBAA"/>
    <property type="match status" value="1"/>
</dbReference>
<dbReference type="eggNOG" id="COG5001">
    <property type="taxonomic scope" value="Bacteria"/>
</dbReference>
<dbReference type="InterPro" id="IPR000014">
    <property type="entry name" value="PAS"/>
</dbReference>
<dbReference type="PROSITE" id="PS50887">
    <property type="entry name" value="GGDEF"/>
    <property type="match status" value="1"/>
</dbReference>
<keyword evidence="7" id="KW-1185">Reference proteome</keyword>
<feature type="transmembrane region" description="Helical" evidence="1">
    <location>
        <begin position="158"/>
        <end position="177"/>
    </location>
</feature>
<dbReference type="SUPFAM" id="SSF55073">
    <property type="entry name" value="Nucleotide cyclase"/>
    <property type="match status" value="1"/>
</dbReference>
<dbReference type="PANTHER" id="PTHR44757">
    <property type="entry name" value="DIGUANYLATE CYCLASE DGCP"/>
    <property type="match status" value="1"/>
</dbReference>
<dbReference type="Proteomes" id="UP000019460">
    <property type="component" value="Unassembled WGS sequence"/>
</dbReference>
<dbReference type="NCBIfam" id="TIGR00229">
    <property type="entry name" value="sensory_box"/>
    <property type="match status" value="1"/>
</dbReference>
<evidence type="ECO:0000313" key="7">
    <source>
        <dbReference type="Proteomes" id="UP000019460"/>
    </source>
</evidence>
<dbReference type="InterPro" id="IPR003660">
    <property type="entry name" value="HAMP_dom"/>
</dbReference>
<sequence length="798" mass="88695">MRKLGWHRSILFRTAAVLVLLFVLLSTLALTLSFEYNLDRAKKASDARLAQLLDTVESTASVACFANDDVLAAELANGLLKNTEVLAVDILAGDQPLASGRRSMETQASRIHGPPLVRDVYSPFSPDLRVCQIRLTPNRALIERSMEQELRFATLQTAIQLALVAIAVVTLVLLQVVRPIKQISDGMHRMDATRGDRLPSPVGHRQSEIGLLVEDVNLLADHLVQALDDERALRIQREIDERRYHAIFQNAETGIFIMDAQGLLTSWNPAFERLMHLPDGSAPKTHTSLLDLGWKDPLRLAEAVLGCIDKTRSFSTDLAYEGEDGRDIWFNMVLTPIGDASFQGVIHDVTGHKEAEESAKRLAVTDPLTGVANRLGLERRLADLIEGCRQEQVTGFSLILIDVDDFKRINDGFGLPVGDEVLKEASRRLSACVKSSDLIARLGADQFALVLPRLQRGLDIECVARRIRERLQPHFMVAGSPIMLRVSLGIAIYPQDTKGGMADLLHHAELALTHAKELGGNSVQFFDPLLAIAIEQRRKLENDLRNAIREDEFVLYYQPIVDLVAGDLVGAEALIRWRHPERGLVPPDDFIPLAEESELINEIGLWALDVAVKRLALWREAGNRLYLSLNVSARQIPDGLPPKVILDATRRHGIEPGTLALEITEGVLLADLGDAARWLSEIRALGFPVYLDDFGTGYSSLSYLKRFAVDRLKVDKSFVRDIAHNISDRALVEAVVAMAKSLGIEVVAEGVEDPEHIQLLRGMGCRYAQGYYFSRPLPVEDFCAMCERIPLMLRNAER</sequence>
<dbReference type="SMART" id="SM00304">
    <property type="entry name" value="HAMP"/>
    <property type="match status" value="1"/>
</dbReference>
<name>W9V9T8_9GAMM</name>
<dbReference type="Gene3D" id="3.20.20.450">
    <property type="entry name" value="EAL domain"/>
    <property type="match status" value="1"/>
</dbReference>
<dbReference type="InterPro" id="IPR029787">
    <property type="entry name" value="Nucleotide_cyclase"/>
</dbReference>
<dbReference type="PROSITE" id="PS50883">
    <property type="entry name" value="EAL"/>
    <property type="match status" value="1"/>
</dbReference>
<dbReference type="Gene3D" id="3.30.450.20">
    <property type="entry name" value="PAS domain"/>
    <property type="match status" value="1"/>
</dbReference>
<evidence type="ECO:0000259" key="2">
    <source>
        <dbReference type="PROSITE" id="PS50112"/>
    </source>
</evidence>
<dbReference type="Gene3D" id="3.30.70.270">
    <property type="match status" value="1"/>
</dbReference>
<keyword evidence="1" id="KW-1133">Transmembrane helix</keyword>
<feature type="domain" description="EAL" evidence="3">
    <location>
        <begin position="537"/>
        <end position="790"/>
    </location>
</feature>
<keyword evidence="1" id="KW-0812">Transmembrane</keyword>
<evidence type="ECO:0000259" key="5">
    <source>
        <dbReference type="PROSITE" id="PS50887"/>
    </source>
</evidence>
<dbReference type="CDD" id="cd01948">
    <property type="entry name" value="EAL"/>
    <property type="match status" value="1"/>
</dbReference>